<dbReference type="InterPro" id="IPR052337">
    <property type="entry name" value="SAT4-like"/>
</dbReference>
<feature type="transmembrane region" description="Helical" evidence="7">
    <location>
        <begin position="122"/>
        <end position="144"/>
    </location>
</feature>
<evidence type="ECO:0000313" key="10">
    <source>
        <dbReference type="Proteomes" id="UP000091956"/>
    </source>
</evidence>
<feature type="transmembrane region" description="Helical" evidence="7">
    <location>
        <begin position="208"/>
        <end position="226"/>
    </location>
</feature>
<evidence type="ECO:0000256" key="5">
    <source>
        <dbReference type="ARBA" id="ARBA00038359"/>
    </source>
</evidence>
<evidence type="ECO:0000259" key="8">
    <source>
        <dbReference type="Pfam" id="PF20684"/>
    </source>
</evidence>
<feature type="transmembrane region" description="Helical" evidence="7">
    <location>
        <begin position="12"/>
        <end position="33"/>
    </location>
</feature>
<evidence type="ECO:0000256" key="2">
    <source>
        <dbReference type="ARBA" id="ARBA00022692"/>
    </source>
</evidence>
<evidence type="ECO:0000256" key="7">
    <source>
        <dbReference type="SAM" id="Phobius"/>
    </source>
</evidence>
<feature type="transmembrane region" description="Helical" evidence="7">
    <location>
        <begin position="45"/>
        <end position="68"/>
    </location>
</feature>
<feature type="compositionally biased region" description="Basic and acidic residues" evidence="6">
    <location>
        <begin position="329"/>
        <end position="339"/>
    </location>
</feature>
<protein>
    <recommendedName>
        <fullName evidence="8">Rhodopsin domain-containing protein</fullName>
    </recommendedName>
</protein>
<dbReference type="InterPro" id="IPR049326">
    <property type="entry name" value="Rhodopsin_dom_fungi"/>
</dbReference>
<accession>A0A2P2SW72</accession>
<gene>
    <name evidence="9" type="ORF">VE01_00852</name>
</gene>
<sequence>MTVTPADRGPQVSAVAGLFFALSTIGIILRCYCRAVVVRAFGMDDWFAVIAWIFFTFFCAFAITGVHYGTGQHAADLPPEDIPVGLKWWWACEPVYVLSNMALKLSISIFLLRLAVTRASRIIIYVIIGVVEAYSAFYFFLFVLQCRPSSYFWTQYTGGTGTCVNPKITVDATYAYSAISCVADWGLGLMPIFLIWHIQMDMRTKMSVAAILSVGAIASTATIVRIPFVKDLANVQDFLYATTDVAIWSTVETGIGIAASAAATLRPLFKAYFGSSHLAGNTSSNNWPRSGNSGYVQNKASGGEEFGMRNNAGRAPGTGVTTLIEADADERGEAGRVKFEGGGWDSQSKLRGGSDDEAEWRSGIMKTTGTTRTEL</sequence>
<evidence type="ECO:0000313" key="9">
    <source>
        <dbReference type="EMBL" id="OBU01089.1"/>
    </source>
</evidence>
<name>A0A2P2SW72_9PEZI</name>
<dbReference type="GO" id="GO:0016020">
    <property type="term" value="C:membrane"/>
    <property type="evidence" value="ECO:0007669"/>
    <property type="project" value="UniProtKB-SubCell"/>
</dbReference>
<dbReference type="RefSeq" id="XP_018134821.1">
    <property type="nucleotide sequence ID" value="XM_018270380.2"/>
</dbReference>
<dbReference type="Proteomes" id="UP000091956">
    <property type="component" value="Unassembled WGS sequence"/>
</dbReference>
<dbReference type="PANTHER" id="PTHR33048">
    <property type="entry name" value="PTH11-LIKE INTEGRAL MEMBRANE PROTEIN (AFU_ORTHOLOGUE AFUA_5G11245)"/>
    <property type="match status" value="1"/>
</dbReference>
<reference evidence="9 10" key="1">
    <citation type="submission" date="2016-03" db="EMBL/GenBank/DDBJ databases">
        <title>Comparative genomics of Pseudogymnoascus destructans, the fungus causing white-nose syndrome of bats.</title>
        <authorList>
            <person name="Palmer J.M."/>
            <person name="Drees K.P."/>
            <person name="Foster J.T."/>
            <person name="Lindner D.L."/>
        </authorList>
    </citation>
    <scope>NUCLEOTIDE SEQUENCE [LARGE SCALE GENOMIC DNA]</scope>
    <source>
        <strain evidence="9 10">UAMH 10579</strain>
    </source>
</reference>
<dbReference type="EMBL" id="KV460207">
    <property type="protein sequence ID" value="OBU01089.1"/>
    <property type="molecule type" value="Genomic_DNA"/>
</dbReference>
<keyword evidence="10" id="KW-1185">Reference proteome</keyword>
<feature type="region of interest" description="Disordered" evidence="6">
    <location>
        <begin position="325"/>
        <end position="375"/>
    </location>
</feature>
<keyword evidence="3 7" id="KW-1133">Transmembrane helix</keyword>
<feature type="domain" description="Rhodopsin" evidence="8">
    <location>
        <begin position="29"/>
        <end position="270"/>
    </location>
</feature>
<dbReference type="AlphaFoldDB" id="A0A2P2SW72"/>
<feature type="transmembrane region" description="Helical" evidence="7">
    <location>
        <begin position="174"/>
        <end position="196"/>
    </location>
</feature>
<comment type="similarity">
    <text evidence="5">Belongs to the SAT4 family.</text>
</comment>
<organism evidence="9 10">
    <name type="scientific">Pseudogymnoascus verrucosus</name>
    <dbReference type="NCBI Taxonomy" id="342668"/>
    <lineage>
        <taxon>Eukaryota</taxon>
        <taxon>Fungi</taxon>
        <taxon>Dikarya</taxon>
        <taxon>Ascomycota</taxon>
        <taxon>Pezizomycotina</taxon>
        <taxon>Leotiomycetes</taxon>
        <taxon>Thelebolales</taxon>
        <taxon>Thelebolaceae</taxon>
        <taxon>Pseudogymnoascus</taxon>
    </lineage>
</organism>
<feature type="transmembrane region" description="Helical" evidence="7">
    <location>
        <begin position="88"/>
        <end position="115"/>
    </location>
</feature>
<evidence type="ECO:0000256" key="1">
    <source>
        <dbReference type="ARBA" id="ARBA00004141"/>
    </source>
</evidence>
<evidence type="ECO:0000256" key="3">
    <source>
        <dbReference type="ARBA" id="ARBA00022989"/>
    </source>
</evidence>
<reference evidence="10" key="2">
    <citation type="journal article" date="2018" name="Nat. Commun.">
        <title>Extreme sensitivity to ultraviolet light in the fungal pathogen causing white-nose syndrome of bats.</title>
        <authorList>
            <person name="Palmer J.M."/>
            <person name="Drees K.P."/>
            <person name="Foster J.T."/>
            <person name="Lindner D.L."/>
        </authorList>
    </citation>
    <scope>NUCLEOTIDE SEQUENCE [LARGE SCALE GENOMIC DNA]</scope>
    <source>
        <strain evidence="10">UAMH 10579</strain>
    </source>
</reference>
<feature type="compositionally biased region" description="Polar residues" evidence="6">
    <location>
        <begin position="365"/>
        <end position="375"/>
    </location>
</feature>
<evidence type="ECO:0000256" key="6">
    <source>
        <dbReference type="SAM" id="MobiDB-lite"/>
    </source>
</evidence>
<keyword evidence="4 7" id="KW-0472">Membrane</keyword>
<feature type="region of interest" description="Disordered" evidence="6">
    <location>
        <begin position="299"/>
        <end position="318"/>
    </location>
</feature>
<proteinExistence type="inferred from homology"/>
<dbReference type="GeneID" id="28834238"/>
<dbReference type="OrthoDB" id="3936451at2759"/>
<comment type="subcellular location">
    <subcellularLocation>
        <location evidence="1">Membrane</location>
        <topology evidence="1">Multi-pass membrane protein</topology>
    </subcellularLocation>
</comment>
<dbReference type="Pfam" id="PF20684">
    <property type="entry name" value="Fung_rhodopsin"/>
    <property type="match status" value="1"/>
</dbReference>
<evidence type="ECO:0000256" key="4">
    <source>
        <dbReference type="ARBA" id="ARBA00023136"/>
    </source>
</evidence>
<keyword evidence="2 7" id="KW-0812">Transmembrane</keyword>
<dbReference type="PANTHER" id="PTHR33048:SF96">
    <property type="entry name" value="INTEGRAL MEMBRANE PROTEIN"/>
    <property type="match status" value="1"/>
</dbReference>